<dbReference type="InterPro" id="IPR011006">
    <property type="entry name" value="CheY-like_superfamily"/>
</dbReference>
<evidence type="ECO:0000256" key="2">
    <source>
        <dbReference type="ARBA" id="ARBA00024867"/>
    </source>
</evidence>
<evidence type="ECO:0000313" key="6">
    <source>
        <dbReference type="Proteomes" id="UP000037043"/>
    </source>
</evidence>
<accession>A0A0L6ZF39</accession>
<proteinExistence type="predicted"/>
<feature type="modified residue" description="4-aspartylphosphate" evidence="3">
    <location>
        <position position="52"/>
    </location>
</feature>
<sequence>MNVLVVDDSNFIRLNIVNYLKNNNITVVGEASNGNEAIELYKKLRPDIVTMDITMPDMDGVEAVKKIMEIDSNAKIIICSAVGQQVKVIEAIKAGAKSFLLKPLNEEKMIIEINKVISF</sequence>
<evidence type="ECO:0000313" key="5">
    <source>
        <dbReference type="EMBL" id="KOA21393.1"/>
    </source>
</evidence>
<dbReference type="AlphaFoldDB" id="A0A0L6ZF39"/>
<dbReference type="SMART" id="SM00448">
    <property type="entry name" value="REC"/>
    <property type="match status" value="1"/>
</dbReference>
<evidence type="ECO:0000259" key="4">
    <source>
        <dbReference type="PROSITE" id="PS50110"/>
    </source>
</evidence>
<name>A0A0L6ZF39_9CLOT</name>
<dbReference type="SUPFAM" id="SSF52172">
    <property type="entry name" value="CheY-like"/>
    <property type="match status" value="1"/>
</dbReference>
<evidence type="ECO:0000256" key="3">
    <source>
        <dbReference type="PROSITE-ProRule" id="PRU00169"/>
    </source>
</evidence>
<comment type="function">
    <text evidence="2">May play the central regulatory role in sporulation. It may be an element of the effector pathway responsible for the activation of sporulation genes in response to nutritional stress. Spo0A may act in concert with spo0H (a sigma factor) to control the expression of some genes that are critical to the sporulation process.</text>
</comment>
<dbReference type="GO" id="GO:0000160">
    <property type="term" value="P:phosphorelay signal transduction system"/>
    <property type="evidence" value="ECO:0007669"/>
    <property type="project" value="InterPro"/>
</dbReference>
<dbReference type="PANTHER" id="PTHR43228">
    <property type="entry name" value="TWO-COMPONENT RESPONSE REGULATOR"/>
    <property type="match status" value="1"/>
</dbReference>
<organism evidence="5 6">
    <name type="scientific">Clostridium homopropionicum DSM 5847</name>
    <dbReference type="NCBI Taxonomy" id="1121318"/>
    <lineage>
        <taxon>Bacteria</taxon>
        <taxon>Bacillati</taxon>
        <taxon>Bacillota</taxon>
        <taxon>Clostridia</taxon>
        <taxon>Eubacteriales</taxon>
        <taxon>Clostridiaceae</taxon>
        <taxon>Clostridium</taxon>
    </lineage>
</organism>
<keyword evidence="3" id="KW-0597">Phosphoprotein</keyword>
<gene>
    <name evidence="5" type="primary">cheY_1</name>
    <name evidence="5" type="ORF">CLHOM_00640</name>
</gene>
<dbReference type="STRING" id="36844.SAMN04488501_105162"/>
<dbReference type="InterPro" id="IPR001789">
    <property type="entry name" value="Sig_transdc_resp-reg_receiver"/>
</dbReference>
<dbReference type="Proteomes" id="UP000037043">
    <property type="component" value="Unassembled WGS sequence"/>
</dbReference>
<keyword evidence="6" id="KW-1185">Reference proteome</keyword>
<comment type="caution">
    <text evidence="5">The sequence shown here is derived from an EMBL/GenBank/DDBJ whole genome shotgun (WGS) entry which is preliminary data.</text>
</comment>
<dbReference type="InterPro" id="IPR052048">
    <property type="entry name" value="ST_Response_Regulator"/>
</dbReference>
<feature type="domain" description="Response regulatory" evidence="4">
    <location>
        <begin position="2"/>
        <end position="117"/>
    </location>
</feature>
<dbReference type="PATRIC" id="fig|1121318.3.peg.63"/>
<dbReference type="Pfam" id="PF00072">
    <property type="entry name" value="Response_reg"/>
    <property type="match status" value="1"/>
</dbReference>
<dbReference type="PANTHER" id="PTHR43228:SF1">
    <property type="entry name" value="TWO-COMPONENT RESPONSE REGULATOR ARR22"/>
    <property type="match status" value="1"/>
</dbReference>
<dbReference type="EMBL" id="LHUR01000005">
    <property type="protein sequence ID" value="KOA21393.1"/>
    <property type="molecule type" value="Genomic_DNA"/>
</dbReference>
<evidence type="ECO:0000256" key="1">
    <source>
        <dbReference type="ARBA" id="ARBA00018672"/>
    </source>
</evidence>
<protein>
    <recommendedName>
        <fullName evidence="1">Stage 0 sporulation protein A homolog</fullName>
    </recommendedName>
</protein>
<dbReference type="Gene3D" id="3.40.50.2300">
    <property type="match status" value="1"/>
</dbReference>
<reference evidence="6" key="1">
    <citation type="submission" date="2015-08" db="EMBL/GenBank/DDBJ databases">
        <title>Genome sequence of the strict anaerobe Clostridium homopropionicum LuHBu1 (DSM 5847T).</title>
        <authorList>
            <person name="Poehlein A."/>
            <person name="Beck M."/>
            <person name="Schiel-Bengelsdorf B."/>
            <person name="Bengelsdorf F.R."/>
            <person name="Daniel R."/>
            <person name="Duerre P."/>
        </authorList>
    </citation>
    <scope>NUCLEOTIDE SEQUENCE [LARGE SCALE GENOMIC DNA]</scope>
    <source>
        <strain evidence="6">DSM 5847</strain>
    </source>
</reference>
<dbReference type="PROSITE" id="PS50110">
    <property type="entry name" value="RESPONSE_REGULATORY"/>
    <property type="match status" value="1"/>
</dbReference>
<dbReference type="RefSeq" id="WP_052219677.1">
    <property type="nucleotide sequence ID" value="NZ_LHUR01000005.1"/>
</dbReference>